<proteinExistence type="predicted"/>
<protein>
    <submittedName>
        <fullName evidence="2">Uncharacterized protein</fullName>
    </submittedName>
</protein>
<keyword evidence="3" id="KW-1185">Reference proteome</keyword>
<dbReference type="AlphaFoldDB" id="A0A6A6ST23"/>
<sequence>MAPQQQQSWLTKGLNSAASGVGNFTGGIVTAVGNGVAGAGKGAGASVTNSTRNWGDAVREYGNSIKDVTGATGARAGTNKNPLGLASSTGGAKATMASRPGRTPRKGTAGNPLGL</sequence>
<name>A0A6A6ST23_9PLEO</name>
<reference evidence="2" key="1">
    <citation type="journal article" date="2020" name="Stud. Mycol.">
        <title>101 Dothideomycetes genomes: a test case for predicting lifestyles and emergence of pathogens.</title>
        <authorList>
            <person name="Haridas S."/>
            <person name="Albert R."/>
            <person name="Binder M."/>
            <person name="Bloem J."/>
            <person name="Labutti K."/>
            <person name="Salamov A."/>
            <person name="Andreopoulos B."/>
            <person name="Baker S."/>
            <person name="Barry K."/>
            <person name="Bills G."/>
            <person name="Bluhm B."/>
            <person name="Cannon C."/>
            <person name="Castanera R."/>
            <person name="Culley D."/>
            <person name="Daum C."/>
            <person name="Ezra D."/>
            <person name="Gonzalez J."/>
            <person name="Henrissat B."/>
            <person name="Kuo A."/>
            <person name="Liang C."/>
            <person name="Lipzen A."/>
            <person name="Lutzoni F."/>
            <person name="Magnuson J."/>
            <person name="Mondo S."/>
            <person name="Nolan M."/>
            <person name="Ohm R."/>
            <person name="Pangilinan J."/>
            <person name="Park H.-J."/>
            <person name="Ramirez L."/>
            <person name="Alfaro M."/>
            <person name="Sun H."/>
            <person name="Tritt A."/>
            <person name="Yoshinaga Y."/>
            <person name="Zwiers L.-H."/>
            <person name="Turgeon B."/>
            <person name="Goodwin S."/>
            <person name="Spatafora J."/>
            <person name="Crous P."/>
            <person name="Grigoriev I."/>
        </authorList>
    </citation>
    <scope>NUCLEOTIDE SEQUENCE</scope>
    <source>
        <strain evidence="2">CBS 122681</strain>
    </source>
</reference>
<accession>A0A6A6ST23</accession>
<dbReference type="Proteomes" id="UP000799324">
    <property type="component" value="Unassembled WGS sequence"/>
</dbReference>
<feature type="region of interest" description="Disordered" evidence="1">
    <location>
        <begin position="69"/>
        <end position="115"/>
    </location>
</feature>
<gene>
    <name evidence="2" type="ORF">K491DRAFT_721774</name>
</gene>
<evidence type="ECO:0000313" key="3">
    <source>
        <dbReference type="Proteomes" id="UP000799324"/>
    </source>
</evidence>
<evidence type="ECO:0000256" key="1">
    <source>
        <dbReference type="SAM" id="MobiDB-lite"/>
    </source>
</evidence>
<dbReference type="OrthoDB" id="3791134at2759"/>
<feature type="compositionally biased region" description="Polar residues" evidence="1">
    <location>
        <begin position="78"/>
        <end position="90"/>
    </location>
</feature>
<evidence type="ECO:0000313" key="2">
    <source>
        <dbReference type="EMBL" id="KAF2649324.1"/>
    </source>
</evidence>
<dbReference type="EMBL" id="MU004497">
    <property type="protein sequence ID" value="KAF2649324.1"/>
    <property type="molecule type" value="Genomic_DNA"/>
</dbReference>
<organism evidence="2 3">
    <name type="scientific">Lophiostoma macrostomum CBS 122681</name>
    <dbReference type="NCBI Taxonomy" id="1314788"/>
    <lineage>
        <taxon>Eukaryota</taxon>
        <taxon>Fungi</taxon>
        <taxon>Dikarya</taxon>
        <taxon>Ascomycota</taxon>
        <taxon>Pezizomycotina</taxon>
        <taxon>Dothideomycetes</taxon>
        <taxon>Pleosporomycetidae</taxon>
        <taxon>Pleosporales</taxon>
        <taxon>Lophiostomataceae</taxon>
        <taxon>Lophiostoma</taxon>
    </lineage>
</organism>